<accession>A0A6J4U3Y0</accession>
<organism evidence="1">
    <name type="scientific">uncultured Thermomicrobiales bacterium</name>
    <dbReference type="NCBI Taxonomy" id="1645740"/>
    <lineage>
        <taxon>Bacteria</taxon>
        <taxon>Pseudomonadati</taxon>
        <taxon>Thermomicrobiota</taxon>
        <taxon>Thermomicrobia</taxon>
        <taxon>Thermomicrobiales</taxon>
        <taxon>environmental samples</taxon>
    </lineage>
</organism>
<feature type="non-terminal residue" evidence="1">
    <location>
        <position position="57"/>
    </location>
</feature>
<gene>
    <name evidence="1" type="ORF">AVDCRST_MAG43-9</name>
</gene>
<proteinExistence type="predicted"/>
<dbReference type="AlphaFoldDB" id="A0A6J4U3Y0"/>
<protein>
    <submittedName>
        <fullName evidence="1">Uncharacterized protein</fullName>
    </submittedName>
</protein>
<name>A0A6J4U3Y0_9BACT</name>
<feature type="non-terminal residue" evidence="1">
    <location>
        <position position="1"/>
    </location>
</feature>
<reference evidence="1" key="1">
    <citation type="submission" date="2020-02" db="EMBL/GenBank/DDBJ databases">
        <authorList>
            <person name="Meier V. D."/>
        </authorList>
    </citation>
    <scope>NUCLEOTIDE SEQUENCE</scope>
    <source>
        <strain evidence="1">AVDCRST_MAG43</strain>
    </source>
</reference>
<sequence>VRPDPQEARPADRVTRCRIVHLWGKLRAPGYVDAGGFAIREPGGVTGGNPGGDSGWI</sequence>
<evidence type="ECO:0000313" key="1">
    <source>
        <dbReference type="EMBL" id="CAA9539782.1"/>
    </source>
</evidence>
<dbReference type="EMBL" id="CADCWI010000002">
    <property type="protein sequence ID" value="CAA9539782.1"/>
    <property type="molecule type" value="Genomic_DNA"/>
</dbReference>